<proteinExistence type="predicted"/>
<feature type="region of interest" description="Disordered" evidence="1">
    <location>
        <begin position="124"/>
        <end position="160"/>
    </location>
</feature>
<feature type="region of interest" description="Disordered" evidence="1">
    <location>
        <begin position="225"/>
        <end position="248"/>
    </location>
</feature>
<dbReference type="RefSeq" id="WP_191071876.1">
    <property type="nucleotide sequence ID" value="NZ_JACRUO010000001.1"/>
</dbReference>
<sequence length="414" mass="45413">MSYRAVGDFIRWTNEHPHVFTPAEYAIASKLAWHVNHHTQMAWPSLSRLCIEAGISKRAVAVSAVRKLEEAGFLSITSGGHMRANRYIWHDMDAATATETRHDAMPAVDPVETVETAQVAPVEAEHATPAAPAPAALEGTTTPAPTRRPATATPAAGESIRTRLKRRFSVIDADAKPAATTPTRHITGAPVKTSATPAATVVDTSRGGYLKSPRWLPEVTAMVTSGNPNQEKNQEENQTPLKAPQRGAACGDAWKEPTMTQRQDLDTVPALPGLETTHTPHRSRRTRWPREASQCDEFMTWYQAYPLHKARQAAYRAYRRARNNGATASELIDAIEAYTAECRQLGRAFAYPATWLNGERWLDEPHVSATPATAGPLDSTWFTNWLNDPDAVESQHPQIGGPEVVEIDAWEAIG</sequence>
<evidence type="ECO:0000256" key="1">
    <source>
        <dbReference type="SAM" id="MobiDB-lite"/>
    </source>
</evidence>
<accession>A0A8I0KP07</accession>
<dbReference type="Pfam" id="PF13730">
    <property type="entry name" value="HTH_36"/>
    <property type="match status" value="1"/>
</dbReference>
<feature type="compositionally biased region" description="Low complexity" evidence="1">
    <location>
        <begin position="127"/>
        <end position="156"/>
    </location>
</feature>
<name>A0A8I0KP07_9ACTO</name>
<protein>
    <submittedName>
        <fullName evidence="2">Helix-turn-helix domain-containing protein</fullName>
    </submittedName>
</protein>
<organism evidence="2 3">
    <name type="scientific">Nanchangia anserum</name>
    <dbReference type="NCBI Taxonomy" id="2692125"/>
    <lineage>
        <taxon>Bacteria</taxon>
        <taxon>Bacillati</taxon>
        <taxon>Actinomycetota</taxon>
        <taxon>Actinomycetes</taxon>
        <taxon>Actinomycetales</taxon>
        <taxon>Actinomycetaceae</taxon>
        <taxon>Nanchangia</taxon>
    </lineage>
</organism>
<dbReference type="AlphaFoldDB" id="A0A8I0KP07"/>
<keyword evidence="3" id="KW-1185">Reference proteome</keyword>
<reference evidence="2 3" key="1">
    <citation type="submission" date="2020-08" db="EMBL/GenBank/DDBJ databases">
        <title>Winkia gen. nov., sp. nov., isolated from faeces of the Anser albifrons in China.</title>
        <authorList>
            <person name="Liu Q."/>
        </authorList>
    </citation>
    <scope>NUCLEOTIDE SEQUENCE [LARGE SCALE GENOMIC DNA]</scope>
    <source>
        <strain evidence="2 3">C62</strain>
    </source>
</reference>
<gene>
    <name evidence="2" type="ORF">H8R10_06415</name>
</gene>
<dbReference type="Proteomes" id="UP000627538">
    <property type="component" value="Unassembled WGS sequence"/>
</dbReference>
<evidence type="ECO:0000313" key="2">
    <source>
        <dbReference type="EMBL" id="MBD3689856.1"/>
    </source>
</evidence>
<evidence type="ECO:0000313" key="3">
    <source>
        <dbReference type="Proteomes" id="UP000627538"/>
    </source>
</evidence>
<comment type="caution">
    <text evidence="2">The sequence shown here is derived from an EMBL/GenBank/DDBJ whole genome shotgun (WGS) entry which is preliminary data.</text>
</comment>
<dbReference type="EMBL" id="JACRUO010000001">
    <property type="protein sequence ID" value="MBD3689856.1"/>
    <property type="molecule type" value="Genomic_DNA"/>
</dbReference>